<comment type="similarity">
    <text evidence="6">Belongs to the protein kinase superfamily. STE Ser/Thr protein kinase family. MAP kinase kinase subfamily.</text>
</comment>
<dbReference type="FunFam" id="3.30.200.20:FF:000040">
    <property type="entry name" value="Dual specificity mitogen-activated protein kinase kinase"/>
    <property type="match status" value="1"/>
</dbReference>
<dbReference type="PANTHER" id="PTHR48013">
    <property type="entry name" value="DUAL SPECIFICITY MITOGEN-ACTIVATED PROTEIN KINASE KINASE 5-RELATED"/>
    <property type="match status" value="1"/>
</dbReference>
<dbReference type="GO" id="GO:0005524">
    <property type="term" value="F:ATP binding"/>
    <property type="evidence" value="ECO:0007669"/>
    <property type="project" value="UniProtKB-UniRule"/>
</dbReference>
<dbReference type="SUPFAM" id="SSF56112">
    <property type="entry name" value="Protein kinase-like (PK-like)"/>
    <property type="match status" value="1"/>
</dbReference>
<proteinExistence type="inferred from homology"/>
<dbReference type="GO" id="GO:0004674">
    <property type="term" value="F:protein serine/threonine kinase activity"/>
    <property type="evidence" value="ECO:0007669"/>
    <property type="project" value="UniProtKB-KW"/>
</dbReference>
<dbReference type="Proteomes" id="UP000887572">
    <property type="component" value="Unplaced"/>
</dbReference>
<dbReference type="Gene3D" id="3.30.200.20">
    <property type="entry name" value="Phosphorylase Kinase, domain 1"/>
    <property type="match status" value="1"/>
</dbReference>
<dbReference type="PROSITE" id="PS50011">
    <property type="entry name" value="PROTEIN_KINASE_DOM"/>
    <property type="match status" value="1"/>
</dbReference>
<dbReference type="InterPro" id="IPR011009">
    <property type="entry name" value="Kinase-like_dom_sf"/>
</dbReference>
<dbReference type="WBParaSite" id="Gr19_v10_g1258.t1">
    <property type="protein sequence ID" value="Gr19_v10_g1258.t1"/>
    <property type="gene ID" value="Gr19_v10_g1258"/>
</dbReference>
<dbReference type="GO" id="GO:0051403">
    <property type="term" value="P:stress-activated MAPK cascade"/>
    <property type="evidence" value="ECO:0007669"/>
    <property type="project" value="TreeGrafter"/>
</dbReference>
<dbReference type="EC" id="2.7.12.2" evidence="7"/>
<evidence type="ECO:0000256" key="8">
    <source>
        <dbReference type="ARBA" id="ARBA00049014"/>
    </source>
</evidence>
<organism evidence="14 15">
    <name type="scientific">Globodera rostochiensis</name>
    <name type="common">Golden nematode worm</name>
    <name type="synonym">Heterodera rostochiensis</name>
    <dbReference type="NCBI Taxonomy" id="31243"/>
    <lineage>
        <taxon>Eukaryota</taxon>
        <taxon>Metazoa</taxon>
        <taxon>Ecdysozoa</taxon>
        <taxon>Nematoda</taxon>
        <taxon>Chromadorea</taxon>
        <taxon>Rhabditida</taxon>
        <taxon>Tylenchina</taxon>
        <taxon>Tylenchomorpha</taxon>
        <taxon>Tylenchoidea</taxon>
        <taxon>Heteroderidae</taxon>
        <taxon>Heteroderinae</taxon>
        <taxon>Globodera</taxon>
    </lineage>
</organism>
<keyword evidence="4" id="KW-0418">Kinase</keyword>
<evidence type="ECO:0000313" key="14">
    <source>
        <dbReference type="Proteomes" id="UP000887572"/>
    </source>
</evidence>
<feature type="domain" description="Protein kinase" evidence="13">
    <location>
        <begin position="53"/>
        <end position="314"/>
    </location>
</feature>
<feature type="region of interest" description="Disordered" evidence="12">
    <location>
        <begin position="377"/>
        <end position="451"/>
    </location>
</feature>
<dbReference type="PROSITE" id="PS00107">
    <property type="entry name" value="PROTEIN_KINASE_ATP"/>
    <property type="match status" value="1"/>
</dbReference>
<dbReference type="PANTHER" id="PTHR48013:SF28">
    <property type="entry name" value="DUAL SPECIFICITY MITOGEN-ACTIVATED PROTEIN KINASE KINASE SEK-1"/>
    <property type="match status" value="1"/>
</dbReference>
<feature type="binding site" evidence="11">
    <location>
        <position position="82"/>
    </location>
    <ligand>
        <name>ATP</name>
        <dbReference type="ChEBI" id="CHEBI:30616"/>
    </ligand>
</feature>
<keyword evidence="14" id="KW-1185">Reference proteome</keyword>
<dbReference type="GO" id="GO:0004708">
    <property type="term" value="F:MAP kinase kinase activity"/>
    <property type="evidence" value="ECO:0007669"/>
    <property type="project" value="UniProtKB-EC"/>
</dbReference>
<comment type="catalytic activity">
    <reaction evidence="10">
        <text>L-tyrosyl-[protein] + ATP = O-phospho-L-tyrosyl-[protein] + ADP + H(+)</text>
        <dbReference type="Rhea" id="RHEA:10596"/>
        <dbReference type="Rhea" id="RHEA-COMP:10136"/>
        <dbReference type="Rhea" id="RHEA-COMP:20101"/>
        <dbReference type="ChEBI" id="CHEBI:15378"/>
        <dbReference type="ChEBI" id="CHEBI:30616"/>
        <dbReference type="ChEBI" id="CHEBI:46858"/>
        <dbReference type="ChEBI" id="CHEBI:61978"/>
        <dbReference type="ChEBI" id="CHEBI:456216"/>
        <dbReference type="EC" id="2.7.12.2"/>
    </reaction>
</comment>
<evidence type="ECO:0000256" key="2">
    <source>
        <dbReference type="ARBA" id="ARBA00022679"/>
    </source>
</evidence>
<evidence type="ECO:0000256" key="7">
    <source>
        <dbReference type="ARBA" id="ARBA00038999"/>
    </source>
</evidence>
<feature type="compositionally biased region" description="Low complexity" evidence="12">
    <location>
        <begin position="379"/>
        <end position="410"/>
    </location>
</feature>
<dbReference type="InterPro" id="IPR008271">
    <property type="entry name" value="Ser/Thr_kinase_AS"/>
</dbReference>
<feature type="region of interest" description="Disordered" evidence="12">
    <location>
        <begin position="859"/>
        <end position="879"/>
    </location>
</feature>
<sequence>MAAKPLGVGGKIKKLEIKMPDLTPPPTLEDDLDDKFQMKLEDGTEVVVSANELEKIVELGRGAYGVVEQMRHRPTGLIFAVKRIHSSLNDESQKRMFVELDTCMKSGCCKQMVRFYGAMYREGDVWICMEVMDISLDKFYRLCVDMGRHIPEPFIARIAYSVVEGLNFMKERMNLIHRDVKPSNILLNRNGEVKICDFGISGHLTNSVAKTINAGCKPYMPPERIEGESKDAYGVQADVWSLGITLVEIASGLHPYGKWKTPFEQLKQVIQEPAPTVDRRVGYSDNLHDFVALCLTKNFRERPKYKELLEQPLLVNAKADTPRFDMSAFITSILDVSRLGRQQILTALSVDNFCSPSYKQTQNGRRMENGCATIANGCTTADSTRPTSSSSSGISSSTSTACSLLPTTSSARRDHKTARERGKGEGSATTQKGAPDADTFREKSGEENSQHRLDESLLLQQLMPLVLLCRAKQQQNGQKSASENIESIFCPKSLLHFRIAFLSHSNLLALIHGERVLCPPSSAERLFTFLLRCVRYHYGGPSLQLFPLRSAFVHEADDDDAPFCQNLNFDGPSRLIRRTLLPHFKEISRQFAARIGRRCRCLFLHSARLIASVSSHNGERTTAALRHDDLRSLLQFARQSPPATNDGDTENCGGKKGNGDENLRKCHAELGIWLYSKNLRRRQLHNVFVLSLNNRLEIICAAPAEDSHLISTVWEALDSIDLLLERCDRLLSNEHKMLDVLMNSGGNKQIKMRTANFGGGGTKFGQKTLQQFTFLENVPRTQRLLKHHWSKLRNSLNSLSTHQQQQQGRSVSVRPPFGVEGGRQQLSSFLSRLQPSMASPRHSVFVPSLSRHPSNNQWTISSTGSTFGQPPRTHSSAAFSSTSFSSSRFSSAFLDAMRAQLKRVQRSLLDELLAWDAFRTRSQILPSLQLAAHHSMGPQMAKALVQLDAELCESATSGRSPLRPTILGFDMIAYQCVRVGSPSLCLHYVPEDNAKQILSKLMFMEDLDGEEGTFDDGASDSSNAEDIAFVRTADGELLIRLCHPNPGPSQSENAIEQNAQNRINRPAGRPVRQSVAGLFVWTKCQPFDNFVSLHCALLPPHKHFPRRATNERIDGQTQCRNGKKHRAELSLTNNHWRERISIICL</sequence>
<evidence type="ECO:0000256" key="5">
    <source>
        <dbReference type="ARBA" id="ARBA00022840"/>
    </source>
</evidence>
<keyword evidence="5 11" id="KW-0067">ATP-binding</keyword>
<evidence type="ECO:0000256" key="3">
    <source>
        <dbReference type="ARBA" id="ARBA00022741"/>
    </source>
</evidence>
<keyword evidence="3 11" id="KW-0547">Nucleotide-binding</keyword>
<keyword evidence="2" id="KW-0808">Transferase</keyword>
<reference evidence="15" key="1">
    <citation type="submission" date="2022-11" db="UniProtKB">
        <authorList>
            <consortium name="WormBaseParasite"/>
        </authorList>
    </citation>
    <scope>IDENTIFICATION</scope>
</reference>
<comment type="catalytic activity">
    <reaction evidence="9">
        <text>L-threonyl-[protein] + ATP = O-phospho-L-threonyl-[protein] + ADP + H(+)</text>
        <dbReference type="Rhea" id="RHEA:46608"/>
        <dbReference type="Rhea" id="RHEA-COMP:11060"/>
        <dbReference type="Rhea" id="RHEA-COMP:11605"/>
        <dbReference type="ChEBI" id="CHEBI:15378"/>
        <dbReference type="ChEBI" id="CHEBI:30013"/>
        <dbReference type="ChEBI" id="CHEBI:30616"/>
        <dbReference type="ChEBI" id="CHEBI:61977"/>
        <dbReference type="ChEBI" id="CHEBI:456216"/>
        <dbReference type="EC" id="2.7.12.2"/>
    </reaction>
</comment>
<dbReference type="InterPro" id="IPR017441">
    <property type="entry name" value="Protein_kinase_ATP_BS"/>
</dbReference>
<evidence type="ECO:0000256" key="1">
    <source>
        <dbReference type="ARBA" id="ARBA00022527"/>
    </source>
</evidence>
<dbReference type="Pfam" id="PF00069">
    <property type="entry name" value="Pkinase"/>
    <property type="match status" value="1"/>
</dbReference>
<dbReference type="InterPro" id="IPR000719">
    <property type="entry name" value="Prot_kinase_dom"/>
</dbReference>
<evidence type="ECO:0000256" key="9">
    <source>
        <dbReference type="ARBA" id="ARBA00049299"/>
    </source>
</evidence>
<comment type="catalytic activity">
    <reaction evidence="8">
        <text>L-seryl-[protein] + ATP = O-phospho-L-seryl-[protein] + ADP + H(+)</text>
        <dbReference type="Rhea" id="RHEA:17989"/>
        <dbReference type="Rhea" id="RHEA-COMP:9863"/>
        <dbReference type="Rhea" id="RHEA-COMP:11604"/>
        <dbReference type="ChEBI" id="CHEBI:15378"/>
        <dbReference type="ChEBI" id="CHEBI:29999"/>
        <dbReference type="ChEBI" id="CHEBI:30616"/>
        <dbReference type="ChEBI" id="CHEBI:83421"/>
        <dbReference type="ChEBI" id="CHEBI:456216"/>
        <dbReference type="EC" id="2.7.12.2"/>
    </reaction>
</comment>
<dbReference type="PROSITE" id="PS00108">
    <property type="entry name" value="PROTEIN_KINASE_ST"/>
    <property type="match status" value="1"/>
</dbReference>
<evidence type="ECO:0000256" key="11">
    <source>
        <dbReference type="PROSITE-ProRule" id="PRU10141"/>
    </source>
</evidence>
<dbReference type="Gene3D" id="1.10.510.10">
    <property type="entry name" value="Transferase(Phosphotransferase) domain 1"/>
    <property type="match status" value="1"/>
</dbReference>
<evidence type="ECO:0000313" key="15">
    <source>
        <dbReference type="WBParaSite" id="Gr19_v10_g1258.t1"/>
    </source>
</evidence>
<evidence type="ECO:0000256" key="10">
    <source>
        <dbReference type="ARBA" id="ARBA00051693"/>
    </source>
</evidence>
<protein>
    <recommendedName>
        <fullName evidence="7">mitogen-activated protein kinase kinase</fullName>
        <ecNumber evidence="7">2.7.12.2</ecNumber>
    </recommendedName>
</protein>
<evidence type="ECO:0000256" key="6">
    <source>
        <dbReference type="ARBA" id="ARBA00038035"/>
    </source>
</evidence>
<feature type="compositionally biased region" description="Basic and acidic residues" evidence="12">
    <location>
        <begin position="438"/>
        <end position="451"/>
    </location>
</feature>
<evidence type="ECO:0000259" key="13">
    <source>
        <dbReference type="PROSITE" id="PS50011"/>
    </source>
</evidence>
<dbReference type="AlphaFoldDB" id="A0A914GZB3"/>
<evidence type="ECO:0000256" key="4">
    <source>
        <dbReference type="ARBA" id="ARBA00022777"/>
    </source>
</evidence>
<keyword evidence="1" id="KW-0723">Serine/threonine-protein kinase</keyword>
<dbReference type="FunFam" id="1.10.510.10:FF:000432">
    <property type="entry name" value="mitogen-activated protein kinase kinase 3"/>
    <property type="match status" value="1"/>
</dbReference>
<evidence type="ECO:0000256" key="12">
    <source>
        <dbReference type="SAM" id="MobiDB-lite"/>
    </source>
</evidence>
<name>A0A914GZB3_GLORO</name>
<dbReference type="SMART" id="SM00220">
    <property type="entry name" value="S_TKc"/>
    <property type="match status" value="1"/>
</dbReference>
<accession>A0A914GZB3</accession>
<feature type="compositionally biased region" description="Polar residues" evidence="12">
    <location>
        <begin position="859"/>
        <end position="874"/>
    </location>
</feature>